<dbReference type="AlphaFoldDB" id="A0A3B7R8S0"/>
<accession>A0A3B7R8S0</accession>
<sequence>MTDTYLRSLGFAPLDQNDLGGRRAFDTSWRYQHERRALDGASLFIEHPLGIASCRLSALAAPLAAQDVFATTTLHDRPGLETAIEAFYSAHGGKGEVAPPFVPYVYRPFRRRH</sequence>
<proteinExistence type="predicted"/>
<gene>
    <name evidence="1" type="ORF">D3Y59_02730</name>
</gene>
<name>A0A3B7R8S0_9BACT</name>
<dbReference type="KEGG" id="hyh:D3Y59_02730"/>
<protein>
    <submittedName>
        <fullName evidence="1">Uncharacterized protein</fullName>
    </submittedName>
</protein>
<evidence type="ECO:0000313" key="2">
    <source>
        <dbReference type="Proteomes" id="UP000262802"/>
    </source>
</evidence>
<reference evidence="1 2" key="1">
    <citation type="submission" date="2018-09" db="EMBL/GenBank/DDBJ databases">
        <title>Hymenobacter medium sp. nov., isolated from R2A medium.</title>
        <authorList>
            <person name="Yingchao G."/>
        </authorList>
    </citation>
    <scope>NUCLEOTIDE SEQUENCE [LARGE SCALE GENOMIC DNA]</scope>
    <source>
        <strain evidence="2">sh-6</strain>
    </source>
</reference>
<dbReference type="Proteomes" id="UP000262802">
    <property type="component" value="Chromosome"/>
</dbReference>
<dbReference type="OrthoDB" id="882876at2"/>
<organism evidence="1 2">
    <name type="scientific">Hymenobacter oligotrophus</name>
    <dbReference type="NCBI Taxonomy" id="2319843"/>
    <lineage>
        <taxon>Bacteria</taxon>
        <taxon>Pseudomonadati</taxon>
        <taxon>Bacteroidota</taxon>
        <taxon>Cytophagia</taxon>
        <taxon>Cytophagales</taxon>
        <taxon>Hymenobacteraceae</taxon>
        <taxon>Hymenobacter</taxon>
    </lineage>
</organism>
<evidence type="ECO:0000313" key="1">
    <source>
        <dbReference type="EMBL" id="AYA36066.1"/>
    </source>
</evidence>
<keyword evidence="2" id="KW-1185">Reference proteome</keyword>
<dbReference type="EMBL" id="CP032317">
    <property type="protein sequence ID" value="AYA36066.1"/>
    <property type="molecule type" value="Genomic_DNA"/>
</dbReference>
<dbReference type="RefSeq" id="WP_119443653.1">
    <property type="nucleotide sequence ID" value="NZ_CP032317.1"/>
</dbReference>